<dbReference type="BioCyc" id="MHAE859194:G1GR7-1386-MONOMER"/>
<dbReference type="AlphaFoldDB" id="F6FGI8"/>
<reference key="2">
    <citation type="submission" date="2011-05" db="EMBL/GenBank/DDBJ databases">
        <title>The Genome of Mycoplasma haemofelis Strain Ohio2, a pathogenic hemoplasma of the cat.</title>
        <authorList>
            <person name="Santos A.P."/>
            <person name="Guimaraes A.M.S."/>
            <person name="SanMiguel P.J."/>
            <person name="Martin S.W."/>
            <person name="Messick J.B."/>
        </authorList>
    </citation>
    <scope>NUCLEOTIDE SEQUENCE</scope>
    <source>
        <strain>Ohio2</strain>
    </source>
</reference>
<evidence type="ECO:0000313" key="1">
    <source>
        <dbReference type="EMBL" id="AEG73626.1"/>
    </source>
</evidence>
<accession>F6FGI8</accession>
<reference evidence="1 2" key="1">
    <citation type="journal article" date="2011" name="J. Bacteriol.">
        <title>Complete genome sequences of two hemotropic Mycoplasmas, Mycoplasma haemofelis strain Ohio2 and Mycoplasma suis strain Illinois.</title>
        <authorList>
            <person name="Messick J.B."/>
            <person name="Santos A.P."/>
            <person name="Guimaraes A.M."/>
        </authorList>
    </citation>
    <scope>NUCLEOTIDE SEQUENCE [LARGE SCALE GENOMIC DNA]</scope>
    <source>
        <strain evidence="1 2">Ohio2</strain>
    </source>
</reference>
<protein>
    <submittedName>
        <fullName evidence="1">Uncharacterized protein</fullName>
    </submittedName>
</protein>
<name>F6FGI8_MYCHI</name>
<dbReference type="KEGG" id="mhf:MHF_1390"/>
<dbReference type="STRING" id="859194.MHF_1390"/>
<gene>
    <name evidence="1" type="ordered locus">MHF_1390</name>
</gene>
<dbReference type="Proteomes" id="UP000007952">
    <property type="component" value="Chromosome"/>
</dbReference>
<proteinExistence type="predicted"/>
<organism evidence="1 2">
    <name type="scientific">Mycoplasma haemofelis (strain Ohio2)</name>
    <dbReference type="NCBI Taxonomy" id="859194"/>
    <lineage>
        <taxon>Bacteria</taxon>
        <taxon>Bacillati</taxon>
        <taxon>Mycoplasmatota</taxon>
        <taxon>Mollicutes</taxon>
        <taxon>Mycoplasmataceae</taxon>
        <taxon>Mycoplasma</taxon>
    </lineage>
</organism>
<dbReference type="EMBL" id="CP002808">
    <property type="protein sequence ID" value="AEG73626.1"/>
    <property type="molecule type" value="Genomic_DNA"/>
</dbReference>
<evidence type="ECO:0000313" key="2">
    <source>
        <dbReference type="Proteomes" id="UP000007952"/>
    </source>
</evidence>
<sequence>MATTLAKGLMGLGGLSVAGGGGLLAANQGLFSSKEESIQDRLKKDGYKALDSGSADWGKIFDSYKDAKNTKKFQDDGITSNSTTTDQPKLKEQCSKALKLKASEEETYKKVIKWCVIPRKVEDILAGITLLGVEETNTGDANDWKPILTKYTGTKKGDSQKEYAMKDVVLKDTASGTTNQEAENIKELKKGCKSRRAKMTYELEFEQSIEEVKTWCSK</sequence>
<dbReference type="HOGENOM" id="CLU_098620_3_0_14"/>